<evidence type="ECO:0000313" key="20">
    <source>
        <dbReference type="Proteomes" id="UP000052978"/>
    </source>
</evidence>
<evidence type="ECO:0000256" key="14">
    <source>
        <dbReference type="PIRNR" id="PIRNR002490"/>
    </source>
</evidence>
<evidence type="ECO:0000256" key="11">
    <source>
        <dbReference type="ARBA" id="ARBA00023157"/>
    </source>
</evidence>
<dbReference type="FunFam" id="3.80.10.10:FF:000770">
    <property type="entry name" value="Uncharacterized protein"/>
    <property type="match status" value="1"/>
</dbReference>
<organism evidence="19 20">
    <name type="scientific">Myotis brandtii</name>
    <name type="common">Brandt's bat</name>
    <dbReference type="NCBI Taxonomy" id="109478"/>
    <lineage>
        <taxon>Eukaryota</taxon>
        <taxon>Metazoa</taxon>
        <taxon>Chordata</taxon>
        <taxon>Craniata</taxon>
        <taxon>Vertebrata</taxon>
        <taxon>Euteleostomi</taxon>
        <taxon>Mammalia</taxon>
        <taxon>Eutheria</taxon>
        <taxon>Laurasiatheria</taxon>
        <taxon>Chiroptera</taxon>
        <taxon>Yangochiroptera</taxon>
        <taxon>Vespertilionidae</taxon>
        <taxon>Myotis</taxon>
    </lineage>
</organism>
<name>S7PQ27_MYOBR</name>
<evidence type="ECO:0000256" key="3">
    <source>
        <dbReference type="ARBA" id="ARBA00009811"/>
    </source>
</evidence>
<dbReference type="InterPro" id="IPR050333">
    <property type="entry name" value="SLRP"/>
</dbReference>
<reference evidence="19 20" key="1">
    <citation type="journal article" date="2013" name="Nat. Commun.">
        <title>Genome analysis reveals insights into physiology and longevity of the Brandt's bat Myotis brandtii.</title>
        <authorList>
            <person name="Seim I."/>
            <person name="Fang X."/>
            <person name="Xiong Z."/>
            <person name="Lobanov A.V."/>
            <person name="Huang Z."/>
            <person name="Ma S."/>
            <person name="Feng Y."/>
            <person name="Turanov A.A."/>
            <person name="Zhu Y."/>
            <person name="Lenz T.L."/>
            <person name="Gerashchenko M.V."/>
            <person name="Fan D."/>
            <person name="Hee Yim S."/>
            <person name="Yao X."/>
            <person name="Jordan D."/>
            <person name="Xiong Y."/>
            <person name="Ma Y."/>
            <person name="Lyapunov A.N."/>
            <person name="Chen G."/>
            <person name="Kulakova O.I."/>
            <person name="Sun Y."/>
            <person name="Lee S.G."/>
            <person name="Bronson R.T."/>
            <person name="Moskalev A.A."/>
            <person name="Sunyaev S.R."/>
            <person name="Zhang G."/>
            <person name="Krogh A."/>
            <person name="Wang J."/>
            <person name="Gladyshev V.N."/>
        </authorList>
    </citation>
    <scope>NUCLEOTIDE SEQUENCE [LARGE SCALE GENOMIC DNA]</scope>
</reference>
<comment type="function">
    <text evidence="1 16">May affect the rate of fibrils formation.</text>
</comment>
<accession>S7PQ27</accession>
<dbReference type="SMART" id="SM00364">
    <property type="entry name" value="LRR_BAC"/>
    <property type="match status" value="4"/>
</dbReference>
<keyword evidence="11 15" id="KW-1015">Disulfide bond</keyword>
<keyword evidence="20" id="KW-1185">Reference proteome</keyword>
<feature type="disulfide bond" evidence="15">
    <location>
        <begin position="32"/>
        <end position="41"/>
    </location>
</feature>
<dbReference type="GO" id="GO:0005615">
    <property type="term" value="C:extracellular space"/>
    <property type="evidence" value="ECO:0007669"/>
    <property type="project" value="TreeGrafter"/>
</dbReference>
<keyword evidence="5 16" id="KW-0964">Secreted</keyword>
<protein>
    <recommendedName>
        <fullName evidence="4 16">Decorin</fullName>
    </recommendedName>
    <alternativeName>
        <fullName evidence="16">Bone proteoglycan II</fullName>
    </alternativeName>
</protein>
<evidence type="ECO:0000256" key="4">
    <source>
        <dbReference type="ARBA" id="ARBA00021503"/>
    </source>
</evidence>
<feature type="region of interest" description="Disordered" evidence="17">
    <location>
        <begin position="1"/>
        <end position="20"/>
    </location>
</feature>
<dbReference type="PIRSF" id="PIRSF002490">
    <property type="entry name" value="SLRP_I"/>
    <property type="match status" value="1"/>
</dbReference>
<proteinExistence type="inferred from homology"/>
<dbReference type="PROSITE" id="PS51450">
    <property type="entry name" value="LRR"/>
    <property type="match status" value="2"/>
</dbReference>
<keyword evidence="12" id="KW-0325">Glycoprotein</keyword>
<evidence type="ECO:0000256" key="15">
    <source>
        <dbReference type="PIRSR" id="PIRSR002490-1"/>
    </source>
</evidence>
<feature type="disulfide bond" evidence="15">
    <location>
        <begin position="28"/>
        <end position="34"/>
    </location>
</feature>
<evidence type="ECO:0000256" key="8">
    <source>
        <dbReference type="ARBA" id="ARBA00022729"/>
    </source>
</evidence>
<dbReference type="InterPro" id="IPR003591">
    <property type="entry name" value="Leu-rich_rpt_typical-subtyp"/>
</dbReference>
<dbReference type="PANTHER" id="PTHR45712:SF14">
    <property type="entry name" value="DECORIN"/>
    <property type="match status" value="1"/>
</dbReference>
<dbReference type="InterPro" id="IPR032675">
    <property type="entry name" value="LRR_dom_sf"/>
</dbReference>
<evidence type="ECO:0000256" key="1">
    <source>
        <dbReference type="ARBA" id="ARBA00004025"/>
    </source>
</evidence>
<keyword evidence="10" id="KW-0654">Proteoglycan</keyword>
<dbReference type="InterPro" id="IPR001611">
    <property type="entry name" value="Leu-rich_rpt"/>
</dbReference>
<dbReference type="SUPFAM" id="SSF52058">
    <property type="entry name" value="L domain-like"/>
    <property type="match status" value="1"/>
</dbReference>
<evidence type="ECO:0000256" key="6">
    <source>
        <dbReference type="ARBA" id="ARBA00022530"/>
    </source>
</evidence>
<evidence type="ECO:0000256" key="17">
    <source>
        <dbReference type="SAM" id="MobiDB-lite"/>
    </source>
</evidence>
<gene>
    <name evidence="19" type="ORF">D623_10013108</name>
</gene>
<keyword evidence="9" id="KW-0677">Repeat</keyword>
<feature type="domain" description="LRRNT" evidence="18">
    <location>
        <begin position="27"/>
        <end position="59"/>
    </location>
</feature>
<dbReference type="InterPro" id="IPR000372">
    <property type="entry name" value="LRRNT"/>
</dbReference>
<comment type="subunit">
    <text evidence="13">Binds to type I and type II collagen, fibronectin and TGF-beta. Forms a ternary complex with MFAP2 and ELN. Interacts with DPT.</text>
</comment>
<evidence type="ECO:0000313" key="19">
    <source>
        <dbReference type="EMBL" id="EPQ12943.1"/>
    </source>
</evidence>
<dbReference type="SMART" id="SM00369">
    <property type="entry name" value="LRR_TYP"/>
    <property type="match status" value="6"/>
</dbReference>
<dbReference type="EMBL" id="KE163654">
    <property type="protein sequence ID" value="EPQ12943.1"/>
    <property type="molecule type" value="Genomic_DNA"/>
</dbReference>
<evidence type="ECO:0000256" key="5">
    <source>
        <dbReference type="ARBA" id="ARBA00022525"/>
    </source>
</evidence>
<dbReference type="PANTHER" id="PTHR45712">
    <property type="entry name" value="AGAP008170-PA"/>
    <property type="match status" value="1"/>
</dbReference>
<comment type="subcellular location">
    <subcellularLocation>
        <location evidence="2 14 16">Secreted</location>
        <location evidence="2 14 16">Extracellular space</location>
        <location evidence="2 14 16">Extracellular matrix</location>
    </subcellularLocation>
</comment>
<evidence type="ECO:0000256" key="7">
    <source>
        <dbReference type="ARBA" id="ARBA00022614"/>
    </source>
</evidence>
<dbReference type="Pfam" id="PF13855">
    <property type="entry name" value="LRR_8"/>
    <property type="match status" value="2"/>
</dbReference>
<keyword evidence="8" id="KW-0732">Signal</keyword>
<evidence type="ECO:0000256" key="13">
    <source>
        <dbReference type="ARBA" id="ARBA00025855"/>
    </source>
</evidence>
<keyword evidence="6 14" id="KW-0272">Extracellular matrix</keyword>
<comment type="similarity">
    <text evidence="3 14 16">Belongs to the small leucine-rich proteoglycan (SLRP) family. SLRP class I subfamily.</text>
</comment>
<evidence type="ECO:0000256" key="10">
    <source>
        <dbReference type="ARBA" id="ARBA00022974"/>
    </source>
</evidence>
<sequence length="371" mass="40899">MQADEASGIDPENPTIGDPDLEPLGPVCPFRCQCHLRVVQCSDLDLDKVPTDLPPDTTLLDLQNNKITEIKDGDFKNLKDLHTLILVNNKISKISPGAFTPLVKLERLYLSKNQLKELPENMPKTLQELRAHENEITKVGKSVFNGLNQMIVIVTMLLNQISGKFLVVTDTTLTCNILKLFSKSSALTAFVELGTNPLKSSGIDKGAFQGMKKLSYIRIADTNINAIPQGLPPSLTELHLDSNKITKVDAASLKGLNNLAKLGLSFNRISAVENGSLANIPHLRELHLNNNELLKVPGGLGDHKYIQVVYLHNNNITAVGTNDFCPRGFNTKKASYTGVSLFSNPVKYWEILPATFRCVYVRSAIQLGNYK</sequence>
<dbReference type="InterPro" id="IPR016352">
    <property type="entry name" value="SLRP_I_decor/aspor/byglycan"/>
</dbReference>
<dbReference type="AlphaFoldDB" id="S7PQ27"/>
<evidence type="ECO:0000256" key="16">
    <source>
        <dbReference type="RuleBase" id="RU364097"/>
    </source>
</evidence>
<dbReference type="Pfam" id="PF01462">
    <property type="entry name" value="LRRNT"/>
    <property type="match status" value="1"/>
</dbReference>
<dbReference type="Gene3D" id="3.80.10.10">
    <property type="entry name" value="Ribonuclease Inhibitor"/>
    <property type="match status" value="1"/>
</dbReference>
<feature type="disulfide bond" evidence="15">
    <location>
        <begin position="325"/>
        <end position="358"/>
    </location>
</feature>
<evidence type="ECO:0000256" key="2">
    <source>
        <dbReference type="ARBA" id="ARBA00004498"/>
    </source>
</evidence>
<dbReference type="Proteomes" id="UP000052978">
    <property type="component" value="Unassembled WGS sequence"/>
</dbReference>
<keyword evidence="7" id="KW-0433">Leucine-rich repeat</keyword>
<evidence type="ECO:0000256" key="9">
    <source>
        <dbReference type="ARBA" id="ARBA00022737"/>
    </source>
</evidence>
<evidence type="ECO:0000256" key="12">
    <source>
        <dbReference type="ARBA" id="ARBA00023180"/>
    </source>
</evidence>
<evidence type="ECO:0000259" key="18">
    <source>
        <dbReference type="SMART" id="SM00013"/>
    </source>
</evidence>
<dbReference type="SMART" id="SM00013">
    <property type="entry name" value="LRRNT"/>
    <property type="match status" value="1"/>
</dbReference>